<gene>
    <name evidence="1" type="ORF">K9W46_00245</name>
</gene>
<protein>
    <submittedName>
        <fullName evidence="1">Uncharacterized protein</fullName>
    </submittedName>
</protein>
<dbReference type="Proteomes" id="UP001200513">
    <property type="component" value="Chromosome"/>
</dbReference>
<name>A0A9Y1BRB4_9ARCH</name>
<accession>A0A9Y1BRB4</accession>
<dbReference type="EMBL" id="CP084167">
    <property type="protein sequence ID" value="UJG43627.1"/>
    <property type="molecule type" value="Genomic_DNA"/>
</dbReference>
<reference evidence="1" key="1">
    <citation type="journal article" date="2022" name="Nat. Microbiol.">
        <title>Unique mobile elements and scalable gene flow at the prokaryote-eukaryote boundary revealed by circularized Asgard archaea genomes.</title>
        <authorList>
            <person name="Wu F."/>
            <person name="Speth D.R."/>
            <person name="Philosof A."/>
            <person name="Cremiere A."/>
            <person name="Narayanan A."/>
            <person name="Barco R.A."/>
            <person name="Connon S.A."/>
            <person name="Amend J.P."/>
            <person name="Antoshechkin I.A."/>
            <person name="Orphan V.J."/>
        </authorList>
    </citation>
    <scope>NUCLEOTIDE SEQUENCE</scope>
    <source>
        <strain evidence="1">PR6</strain>
    </source>
</reference>
<sequence>MITMENGRTAPWHPYPRPIFSFLLIESGGIPILNYPYDEDKLKLEKEQGKKSLSDSILVSGLLTAINSFAKEIIGDNINKMFFETYIITISKIPDNGLFVLLCDTEYIENSDIANTIHIEVKTLLFSSFPQLTAFSNRGALLKKEINFVLEPYYRALVKKFLSQGETD</sequence>
<proteinExistence type="predicted"/>
<organism evidence="1">
    <name type="scientific">Candidatus Heimdallarchaeum endolithica</name>
    <dbReference type="NCBI Taxonomy" id="2876572"/>
    <lineage>
        <taxon>Archaea</taxon>
        <taxon>Promethearchaeati</taxon>
        <taxon>Candidatus Heimdallarchaeota</taxon>
        <taxon>Candidatus Heimdallarchaeia (ex Rinke et al. 2021) (nom. nud.)</taxon>
        <taxon>Candidatus Heimdallarchaeales</taxon>
        <taxon>Candidatus Heimdallarchaeaceae</taxon>
        <taxon>Candidatus Heimdallarchaeum</taxon>
    </lineage>
</organism>
<dbReference type="AlphaFoldDB" id="A0A9Y1BRB4"/>
<evidence type="ECO:0000313" key="1">
    <source>
        <dbReference type="EMBL" id="UJG43627.1"/>
    </source>
</evidence>